<reference evidence="1 4" key="2">
    <citation type="submission" date="2017-09" db="EMBL/GenBank/DDBJ databases">
        <title>Extensive intraspecific genome diversity in a model arbuscular mycorrhizal fungus.</title>
        <authorList>
            <person name="Chen E.C."/>
            <person name="Morin E."/>
            <person name="Beaudet D."/>
            <person name="Noel J."/>
            <person name="Ndikumana S."/>
            <person name="Charron P."/>
            <person name="St-Onge C."/>
            <person name="Giorgi J."/>
            <person name="Grigoriev I.V."/>
            <person name="Roux C."/>
            <person name="Martin F.M."/>
            <person name="Corradi N."/>
        </authorList>
    </citation>
    <scope>NUCLEOTIDE SEQUENCE [LARGE SCALE GENOMIC DNA]</scope>
    <source>
        <strain evidence="1 4">A5</strain>
    </source>
</reference>
<dbReference type="Proteomes" id="UP000232688">
    <property type="component" value="Unassembled WGS sequence"/>
</dbReference>
<gene>
    <name evidence="2" type="ORF">RhiirA1_451382</name>
    <name evidence="1" type="ORF">RhiirA5_412009</name>
</gene>
<evidence type="ECO:0000313" key="3">
    <source>
        <dbReference type="Proteomes" id="UP000232688"/>
    </source>
</evidence>
<comment type="caution">
    <text evidence="2">The sequence shown here is derived from an EMBL/GenBank/DDBJ whole genome shotgun (WGS) entry which is preliminary data.</text>
</comment>
<accession>A0A2I1DTW3</accession>
<sequence>MDLEDMNINKDIEVDDGASNKSIISEEREGVSKVNSEKLQEMSIKDILKAIPKYIDVLR</sequence>
<evidence type="ECO:0000313" key="2">
    <source>
        <dbReference type="EMBL" id="PKC73270.1"/>
    </source>
</evidence>
<evidence type="ECO:0000313" key="1">
    <source>
        <dbReference type="EMBL" id="PKC12298.1"/>
    </source>
</evidence>
<dbReference type="AlphaFoldDB" id="A0A2I1DTW3"/>
<organism evidence="2 3">
    <name type="scientific">Rhizophagus irregularis</name>
    <dbReference type="NCBI Taxonomy" id="588596"/>
    <lineage>
        <taxon>Eukaryota</taxon>
        <taxon>Fungi</taxon>
        <taxon>Fungi incertae sedis</taxon>
        <taxon>Mucoromycota</taxon>
        <taxon>Glomeromycotina</taxon>
        <taxon>Glomeromycetes</taxon>
        <taxon>Glomerales</taxon>
        <taxon>Glomeraceae</taxon>
        <taxon>Rhizophagus</taxon>
    </lineage>
</organism>
<dbReference type="EMBL" id="LLXJ01000258">
    <property type="protein sequence ID" value="PKC12298.1"/>
    <property type="molecule type" value="Genomic_DNA"/>
</dbReference>
<dbReference type="Proteomes" id="UP000232722">
    <property type="component" value="Unassembled WGS sequence"/>
</dbReference>
<name>A0A2I1DTW3_9GLOM</name>
<reference evidence="2 3" key="3">
    <citation type="submission" date="2017-10" db="EMBL/GenBank/DDBJ databases">
        <title>Extensive intraspecific genome diversity in a model arbuscular mycorrhizal fungus.</title>
        <authorList>
            <person name="Chen E.C.H."/>
            <person name="Morin E."/>
            <person name="Baudet D."/>
            <person name="Noel J."/>
            <person name="Ndikumana S."/>
            <person name="Charron P."/>
            <person name="St-Onge C."/>
            <person name="Giorgi J."/>
            <person name="Grigoriev I.V."/>
            <person name="Roux C."/>
            <person name="Martin F.M."/>
            <person name="Corradi N."/>
        </authorList>
    </citation>
    <scope>NUCLEOTIDE SEQUENCE [LARGE SCALE GENOMIC DNA]</scope>
    <source>
        <strain evidence="2 3">A1</strain>
    </source>
</reference>
<reference evidence="1 4" key="1">
    <citation type="submission" date="2016-04" db="EMBL/GenBank/DDBJ databases">
        <title>Genome analyses suggest a sexual origin of heterokaryosis in a supposedly ancient asexual fungus.</title>
        <authorList>
            <person name="Ropars J."/>
            <person name="Sedzielewska K."/>
            <person name="Noel J."/>
            <person name="Charron P."/>
            <person name="Farinelli L."/>
            <person name="Marton T."/>
            <person name="Kruger M."/>
            <person name="Pelin A."/>
            <person name="Brachmann A."/>
            <person name="Corradi N."/>
        </authorList>
    </citation>
    <scope>NUCLEOTIDE SEQUENCE [LARGE SCALE GENOMIC DNA]</scope>
    <source>
        <strain evidence="1 4">A5</strain>
    </source>
</reference>
<protein>
    <submittedName>
        <fullName evidence="2">Uncharacterized protein</fullName>
    </submittedName>
</protein>
<dbReference type="EMBL" id="LLXH01000092">
    <property type="protein sequence ID" value="PKC73270.1"/>
    <property type="molecule type" value="Genomic_DNA"/>
</dbReference>
<dbReference type="VEuPathDB" id="FungiDB:RhiirA1_451382"/>
<dbReference type="OrthoDB" id="2424773at2759"/>
<reference evidence="2 3" key="4">
    <citation type="submission" date="2017-10" db="EMBL/GenBank/DDBJ databases">
        <title>Genome analyses suggest a sexual origin of heterokaryosis in a supposedly ancient asexual fungus.</title>
        <authorList>
            <person name="Corradi N."/>
            <person name="Sedzielewska K."/>
            <person name="Noel J."/>
            <person name="Charron P."/>
            <person name="Farinelli L."/>
            <person name="Marton T."/>
            <person name="Kruger M."/>
            <person name="Pelin A."/>
            <person name="Brachmann A."/>
            <person name="Corradi N."/>
        </authorList>
    </citation>
    <scope>NUCLEOTIDE SEQUENCE [LARGE SCALE GENOMIC DNA]</scope>
    <source>
        <strain evidence="2 3">A1</strain>
    </source>
</reference>
<proteinExistence type="predicted"/>
<evidence type="ECO:0000313" key="4">
    <source>
        <dbReference type="Proteomes" id="UP000232722"/>
    </source>
</evidence>